<dbReference type="EMBL" id="LCWV01000001">
    <property type="protein sequence ID" value="PWI76987.1"/>
    <property type="molecule type" value="Genomic_DNA"/>
</dbReference>
<sequence length="1097" mass="116697">MLHNAHLGTLAEAMQSAAVEARPHGVASTSCKWRTFDNRTERSAWSGRLRQRRFQQYYLQTYLTNMDRLHGVRLGLPDGAINSVRAKYSITNGNSIAPLPPHARPPAVFSRASQHTLLAPPPPPPTTSKFGGYPHGSSSDAVTLVVGALPCGGAGRAVPELHSTGFATMCCARGGVVVLAQAATLIVFASVKKASAVTPARRKNMHKRKARAWHGKDAQHGVWHGPSRTSNVRHGVRGSMSIPAHIHAYERTNAPASASRPVRSPRDGGTELKYPTGRGTSAEATICMQAIARAAPRPASDAFLSGRSARAGAGEGEGHLSEKSEKARTFGRLEARFPVNSARDDQFRIRGPGRTGCVSEEQEEEEETQAPSQFTIRSHSLEIKSRRTARKGNFSKGDGEPRHTPCAATRGASDLQAAGRWGETPDHVGVLWAPVLDERPPPLHLRSPRPRAAFPGPLPLSEPLPQATLADDVVHGLAAAACERAMRTQRGAIRRRCASGRIQAVTRHGFAGDCAPMCPQMRPAQHGAHGWRSHGGRETRPLNGGMRYLTAPSGRVEAQGHDRQPRARRGKGGTPNPPTWASRSDQRRPDGRQRPRRALSTLRCPLCPAQRTAVWGPLIDSDPLQSPPCASHREGRRLVWRLGRVESSRVESKRIAFCAPPGLVVVVAPSCLDEGGGRPTACVATGTHGSLRRKLCVTCLYFVQLCGSLDDIPPTPPSYGGVTRQRLRLNDFRELANRRAPPSSIECSAASRAFPRGGLFPFPGAEGNGPNRLAQSPRESHRGACQETGLLRDHRLLSAGVPPPLRMGHVVAPLGRVGHRQRGQRRKNARKLRPLPLPSALTPTAFVSRPWATAGRVGDGGAATRGRLARSNDRGRSVCSGTQTDTSGSELLCQQVADSTPVTRARSGKRTTPAGLLAGSRVRRGWLTAAAVVQPPSCLSAAGAASRWSPLSLPACTPSTPTRPMPTDALGATQGRDGGLVALDWAGSAGERPTYARYPPPILAVVTTSRRHGGRSTASWVLAADFGVLSCGPPFFNSTSQPPSTSQAGVQCVAAVSLLGQAEELEGKGGGRKGVEMRASLGIGTGDPGLAPVMGVG</sequence>
<feature type="region of interest" description="Disordered" evidence="1">
    <location>
        <begin position="199"/>
        <end position="234"/>
    </location>
</feature>
<feature type="compositionally biased region" description="Basic residues" evidence="1">
    <location>
        <begin position="200"/>
        <end position="213"/>
    </location>
</feature>
<reference evidence="2 3" key="1">
    <citation type="journal article" date="2016" name="Front. Microbiol.">
        <title>Genome and transcriptome sequences reveal the specific parasitism of the nematophagous Purpureocillium lilacinum 36-1.</title>
        <authorList>
            <person name="Xie J."/>
            <person name="Li S."/>
            <person name="Mo C."/>
            <person name="Xiao X."/>
            <person name="Peng D."/>
            <person name="Wang G."/>
            <person name="Xiao Y."/>
        </authorList>
    </citation>
    <scope>NUCLEOTIDE SEQUENCE [LARGE SCALE GENOMIC DNA]</scope>
    <source>
        <strain evidence="2 3">36-1</strain>
    </source>
</reference>
<feature type="region of interest" description="Disordered" evidence="1">
    <location>
        <begin position="346"/>
        <end position="373"/>
    </location>
</feature>
<feature type="region of interest" description="Disordered" evidence="1">
    <location>
        <begin position="309"/>
        <end position="329"/>
    </location>
</feature>
<evidence type="ECO:0000256" key="1">
    <source>
        <dbReference type="SAM" id="MobiDB-lite"/>
    </source>
</evidence>
<organism evidence="2 3">
    <name type="scientific">Purpureocillium lilacinum</name>
    <name type="common">Paecilomyces lilacinus</name>
    <dbReference type="NCBI Taxonomy" id="33203"/>
    <lineage>
        <taxon>Eukaryota</taxon>
        <taxon>Fungi</taxon>
        <taxon>Dikarya</taxon>
        <taxon>Ascomycota</taxon>
        <taxon>Pezizomycotina</taxon>
        <taxon>Sordariomycetes</taxon>
        <taxon>Hypocreomycetidae</taxon>
        <taxon>Hypocreales</taxon>
        <taxon>Ophiocordycipitaceae</taxon>
        <taxon>Purpureocillium</taxon>
    </lineage>
</organism>
<feature type="region of interest" description="Disordered" evidence="1">
    <location>
        <begin position="253"/>
        <end position="277"/>
    </location>
</feature>
<evidence type="ECO:0000313" key="2">
    <source>
        <dbReference type="EMBL" id="PWI76987.1"/>
    </source>
</evidence>
<accession>A0A2U3ER57</accession>
<gene>
    <name evidence="2" type="ORF">PCL_04181</name>
</gene>
<dbReference type="Proteomes" id="UP000245956">
    <property type="component" value="Unassembled WGS sequence"/>
</dbReference>
<dbReference type="AlphaFoldDB" id="A0A2U3ER57"/>
<feature type="compositionally biased region" description="Basic and acidic residues" evidence="1">
    <location>
        <begin position="584"/>
        <end position="593"/>
    </location>
</feature>
<feature type="region of interest" description="Disordered" evidence="1">
    <location>
        <begin position="856"/>
        <end position="885"/>
    </location>
</feature>
<feature type="region of interest" description="Disordered" evidence="1">
    <location>
        <begin position="388"/>
        <end position="407"/>
    </location>
</feature>
<feature type="compositionally biased region" description="Basic and acidic residues" evidence="1">
    <location>
        <begin position="316"/>
        <end position="329"/>
    </location>
</feature>
<evidence type="ECO:0000313" key="3">
    <source>
        <dbReference type="Proteomes" id="UP000245956"/>
    </source>
</evidence>
<feature type="region of interest" description="Disordered" evidence="1">
    <location>
        <begin position="524"/>
        <end position="599"/>
    </location>
</feature>
<proteinExistence type="predicted"/>
<comment type="caution">
    <text evidence="2">The sequence shown here is derived from an EMBL/GenBank/DDBJ whole genome shotgun (WGS) entry which is preliminary data.</text>
</comment>
<protein>
    <submittedName>
        <fullName evidence="2">Uncharacterized protein</fullName>
    </submittedName>
</protein>
<name>A0A2U3ER57_PURLI</name>